<dbReference type="RefSeq" id="WP_115840714.1">
    <property type="nucleotide sequence ID" value="NZ_CP183976.1"/>
</dbReference>
<dbReference type="Pfam" id="PF07920">
    <property type="entry name" value="DUF1684"/>
    <property type="match status" value="1"/>
</dbReference>
<gene>
    <name evidence="1" type="ORF">DX912_01695</name>
</gene>
<name>A0A3D8VJJ7_9GAMM</name>
<organism evidence="1 2">
    <name type="scientific">Lysobacter soli</name>
    <dbReference type="NCBI Taxonomy" id="453783"/>
    <lineage>
        <taxon>Bacteria</taxon>
        <taxon>Pseudomonadati</taxon>
        <taxon>Pseudomonadota</taxon>
        <taxon>Gammaproteobacteria</taxon>
        <taxon>Lysobacterales</taxon>
        <taxon>Lysobacteraceae</taxon>
        <taxon>Lysobacter</taxon>
    </lineage>
</organism>
<protein>
    <submittedName>
        <fullName evidence="1">DUF1684 domain-containing protein</fullName>
    </submittedName>
</protein>
<dbReference type="EMBL" id="QTJR01000001">
    <property type="protein sequence ID" value="RDY69495.1"/>
    <property type="molecule type" value="Genomic_DNA"/>
</dbReference>
<dbReference type="InterPro" id="IPR012467">
    <property type="entry name" value="DUF1684"/>
</dbReference>
<sequence>MASVAKGALIFMMLGAITACGPKQDDAASAEQAKAERAAFQQELDMVRQLRVTELTKPDGWTSLVGLHWIDPGSHYIGSSAGNGIKLAVGPSHLGMIDVSQNRVRFVPEKGAAITLDGQPFTSEAILRADDAPTGPSVIGFDDGKGLATVIKRGDRYLLRVKHADAPTRTGFRGVEYWPTSADWRVEGRFVPHPAGKTLEIANIIGTTDAVPNPGAIEFEREGKTFRIEALDEGEETLFLVFADRTSGHGSYPAGRFLDVAKPGVGGKVVLDFNQSRNPPCAFTPFATCPLPPPENRLDVAIQAGEKTYAHSAN</sequence>
<comment type="caution">
    <text evidence="1">The sequence shown here is derived from an EMBL/GenBank/DDBJ whole genome shotgun (WGS) entry which is preliminary data.</text>
</comment>
<dbReference type="AlphaFoldDB" id="A0A3D8VJJ7"/>
<keyword evidence="2" id="KW-1185">Reference proteome</keyword>
<dbReference type="Proteomes" id="UP000256829">
    <property type="component" value="Unassembled WGS sequence"/>
</dbReference>
<accession>A0A3D8VJJ7</accession>
<dbReference type="PROSITE" id="PS51257">
    <property type="entry name" value="PROKAR_LIPOPROTEIN"/>
    <property type="match status" value="1"/>
</dbReference>
<proteinExistence type="predicted"/>
<reference evidence="1 2" key="1">
    <citation type="submission" date="2018-08" db="EMBL/GenBank/DDBJ databases">
        <title>Lysobacter soli KCTC 22011, whole genome shotgun sequence.</title>
        <authorList>
            <person name="Zhang X."/>
            <person name="Feng G."/>
            <person name="Zhu H."/>
        </authorList>
    </citation>
    <scope>NUCLEOTIDE SEQUENCE [LARGE SCALE GENOMIC DNA]</scope>
    <source>
        <strain evidence="1 2">KCTC 22011</strain>
    </source>
</reference>
<evidence type="ECO:0000313" key="1">
    <source>
        <dbReference type="EMBL" id="RDY69495.1"/>
    </source>
</evidence>
<dbReference type="PANTHER" id="PTHR41913">
    <property type="entry name" value="DUF1684 DOMAIN-CONTAINING PROTEIN"/>
    <property type="match status" value="1"/>
</dbReference>
<dbReference type="PANTHER" id="PTHR41913:SF1">
    <property type="entry name" value="DUF1684 DOMAIN-CONTAINING PROTEIN"/>
    <property type="match status" value="1"/>
</dbReference>
<evidence type="ECO:0000313" key="2">
    <source>
        <dbReference type="Proteomes" id="UP000256829"/>
    </source>
</evidence>